<organism evidence="8 9">
    <name type="scientific">Nocardia cerradoensis</name>
    <dbReference type="NCBI Taxonomy" id="85688"/>
    <lineage>
        <taxon>Bacteria</taxon>
        <taxon>Bacillati</taxon>
        <taxon>Actinomycetota</taxon>
        <taxon>Actinomycetes</taxon>
        <taxon>Mycobacteriales</taxon>
        <taxon>Nocardiaceae</taxon>
        <taxon>Nocardia</taxon>
    </lineage>
</organism>
<dbReference type="InterPro" id="IPR009100">
    <property type="entry name" value="AcylCoA_DH/oxidase_NM_dom_sf"/>
</dbReference>
<dbReference type="Pfam" id="PF02771">
    <property type="entry name" value="Acyl-CoA_dh_N"/>
    <property type="match status" value="1"/>
</dbReference>
<comment type="similarity">
    <text evidence="2">Belongs to the acyl-CoA dehydrogenase family.</text>
</comment>
<dbReference type="EMBL" id="NGAF01000046">
    <property type="protein sequence ID" value="OXR40011.1"/>
    <property type="molecule type" value="Genomic_DNA"/>
</dbReference>
<dbReference type="Gene3D" id="1.20.140.10">
    <property type="entry name" value="Butyryl-CoA Dehydrogenase, subunit A, domain 3"/>
    <property type="match status" value="1"/>
</dbReference>
<reference evidence="8 9" key="1">
    <citation type="submission" date="2017-07" db="EMBL/GenBank/DDBJ databases">
        <title>First draft Genome Sequence of Nocardia cerradoensis isolated from human infection.</title>
        <authorList>
            <person name="Carrasco G."/>
        </authorList>
    </citation>
    <scope>NUCLEOTIDE SEQUENCE [LARGE SCALE GENOMIC DNA]</scope>
    <source>
        <strain evidence="8 9">CNM20130759</strain>
    </source>
</reference>
<gene>
    <name evidence="8" type="primary">acrC_8</name>
    <name evidence="8" type="ORF">B7C42_07931</name>
</gene>
<accession>A0A231GU51</accession>
<dbReference type="InterPro" id="IPR009075">
    <property type="entry name" value="AcylCo_DH/oxidase_C"/>
</dbReference>
<keyword evidence="5 8" id="KW-0560">Oxidoreductase</keyword>
<dbReference type="GO" id="GO:0050660">
    <property type="term" value="F:flavin adenine dinucleotide binding"/>
    <property type="evidence" value="ECO:0007669"/>
    <property type="project" value="InterPro"/>
</dbReference>
<name>A0A231GU51_9NOCA</name>
<dbReference type="GO" id="GO:0043958">
    <property type="term" value="F:acryloyl-CoA reductase (NADH) activity"/>
    <property type="evidence" value="ECO:0007669"/>
    <property type="project" value="UniProtKB-EC"/>
</dbReference>
<comment type="caution">
    <text evidence="8">The sequence shown here is derived from an EMBL/GenBank/DDBJ whole genome shotgun (WGS) entry which is preliminary data.</text>
</comment>
<dbReference type="SUPFAM" id="SSF47203">
    <property type="entry name" value="Acyl-CoA dehydrogenase C-terminal domain-like"/>
    <property type="match status" value="1"/>
</dbReference>
<dbReference type="InterPro" id="IPR036250">
    <property type="entry name" value="AcylCo_DH-like_C"/>
</dbReference>
<keyword evidence="9" id="KW-1185">Reference proteome</keyword>
<dbReference type="InterPro" id="IPR037069">
    <property type="entry name" value="AcylCoA_DH/ox_N_sf"/>
</dbReference>
<dbReference type="Pfam" id="PF00441">
    <property type="entry name" value="Acyl-CoA_dh_1"/>
    <property type="match status" value="1"/>
</dbReference>
<dbReference type="PANTHER" id="PTHR43884:SF20">
    <property type="entry name" value="ACYL-COA DEHYDROGENASE FADE28"/>
    <property type="match status" value="1"/>
</dbReference>
<evidence type="ECO:0000256" key="2">
    <source>
        <dbReference type="ARBA" id="ARBA00009347"/>
    </source>
</evidence>
<evidence type="ECO:0000313" key="9">
    <source>
        <dbReference type="Proteomes" id="UP000215506"/>
    </source>
</evidence>
<protein>
    <submittedName>
        <fullName evidence="8">Acryloyl-CoA reductase (NADH)</fullName>
        <ecNumber evidence="8">1.3.1.95</ecNumber>
    </submittedName>
</protein>
<evidence type="ECO:0000313" key="8">
    <source>
        <dbReference type="EMBL" id="OXR40011.1"/>
    </source>
</evidence>
<evidence type="ECO:0000256" key="1">
    <source>
        <dbReference type="ARBA" id="ARBA00001974"/>
    </source>
</evidence>
<dbReference type="RefSeq" id="WP_039778663.1">
    <property type="nucleotide sequence ID" value="NZ_JAAXOR010000001.1"/>
</dbReference>
<evidence type="ECO:0000259" key="7">
    <source>
        <dbReference type="Pfam" id="PF02771"/>
    </source>
</evidence>
<evidence type="ECO:0000259" key="6">
    <source>
        <dbReference type="Pfam" id="PF00441"/>
    </source>
</evidence>
<evidence type="ECO:0000256" key="5">
    <source>
        <dbReference type="ARBA" id="ARBA00023002"/>
    </source>
</evidence>
<comment type="cofactor">
    <cofactor evidence="1">
        <name>FAD</name>
        <dbReference type="ChEBI" id="CHEBI:57692"/>
    </cofactor>
</comment>
<dbReference type="Gene3D" id="1.10.540.10">
    <property type="entry name" value="Acyl-CoA dehydrogenase/oxidase, N-terminal domain"/>
    <property type="match status" value="1"/>
</dbReference>
<dbReference type="EC" id="1.3.1.95" evidence="8"/>
<dbReference type="GO" id="GO:0003995">
    <property type="term" value="F:acyl-CoA dehydrogenase activity"/>
    <property type="evidence" value="ECO:0007669"/>
    <property type="project" value="TreeGrafter"/>
</dbReference>
<dbReference type="InterPro" id="IPR013786">
    <property type="entry name" value="AcylCoA_DH/ox_N"/>
</dbReference>
<dbReference type="AlphaFoldDB" id="A0A231GU51"/>
<keyword evidence="3" id="KW-0285">Flavoprotein</keyword>
<proteinExistence type="inferred from homology"/>
<dbReference type="SUPFAM" id="SSF56645">
    <property type="entry name" value="Acyl-CoA dehydrogenase NM domain-like"/>
    <property type="match status" value="1"/>
</dbReference>
<evidence type="ECO:0000256" key="4">
    <source>
        <dbReference type="ARBA" id="ARBA00022827"/>
    </source>
</evidence>
<feature type="domain" description="Acyl-CoA dehydrogenase/oxidase C-terminal" evidence="6">
    <location>
        <begin position="205"/>
        <end position="317"/>
    </location>
</feature>
<sequence length="366" mass="37737">MTYPNTELIAAVTDMIDRIGIDTTTPAAAPDRAVWDALAEAGFTEIGIPETKGGSGGTSADALSVAHAAAERGAITLLIEHTLLASPLLAHCTGTAAAEPSTVVIADDRCSTREVDGTTVLDGIVTDVVHGRDAARLVVLLEPPTPAALPSIAIVATGAPGVEVRPGTDLLGAALDDYHFDATPVDLIAESPTGANELEQRGALSYTVALAAVAGSVRDATLRYAGERTQFGRPLAKFQAIQQRLAGLAARATLMQTAAIAATEACEAGPHLRRAAIAAAKAVASASAREVAAAGHQIHGAIGFTSEHSLGRFTTALWAWRDRYGSEEYWSDVLAGQILDEGTDLWDVVVGAEPDGEPPVAEGNSR</sequence>
<keyword evidence="4" id="KW-0274">FAD</keyword>
<dbReference type="PANTHER" id="PTHR43884">
    <property type="entry name" value="ACYL-COA DEHYDROGENASE"/>
    <property type="match status" value="1"/>
</dbReference>
<dbReference type="Proteomes" id="UP000215506">
    <property type="component" value="Unassembled WGS sequence"/>
</dbReference>
<evidence type="ECO:0000256" key="3">
    <source>
        <dbReference type="ARBA" id="ARBA00022630"/>
    </source>
</evidence>
<feature type="domain" description="Acyl-CoA dehydrogenase/oxidase N-terminal" evidence="7">
    <location>
        <begin position="31"/>
        <end position="93"/>
    </location>
</feature>